<protein>
    <submittedName>
        <fullName evidence="1">11890_t:CDS:1</fullName>
    </submittedName>
</protein>
<name>A0ACA9M7J1_9GLOM</name>
<dbReference type="Proteomes" id="UP000789525">
    <property type="component" value="Unassembled WGS sequence"/>
</dbReference>
<sequence length="610" mass="69188">MASNQSQVQQQSSTHMMKTTRSGRPFVKDIHDLYSTLVVSLPMETHRNLFRSYSNSFTTEEAIANLGSLKFTQSHRIPDPKDPSRIITTTTTTTFSMTKDMAKSVCQTFMDARLFENLADSGSRTFKDKNFYGLTPKGLYVLERFVSRNCISAPHLSRLFAPQSIPIKLYYVERNSENDSIVLNRQNVESIFQRFAGERPNYVIFKDDGVEKDVHSDELPGSSNELNRSLGIGLKDRSLNHRLLRYTFSGAAATDWLCDFSTLITREEAVKVGTEFVRYGLIEPLLDKSSDSRRKSDKSDSPAFKHSKSTYYRISESGAKLAMWDYGVIGQTNSNGTHADGGNERSMGLREMLSYHNIRNRGNSSRTREKQSFEDGDGGRSSAADSEMPGIPEKHLKRQKSRRSSMSDKDMSNHLTSKESNTKKLQQIMDDQNLCLLFMEFLKANFCEENLLFLLDVKTFKMRYNTNTSENGEPLNLQEQENLVSDAFRIYNTYLAPASPNELNIDHGLRQHMIQYMTSIVTANKNPNTDDDVEFNTITGHLYDKIEETIFRLLASDSVPKFIKTEKYLASFHVRKSGSIAGDEGSIRSHKSSSSTSANEDHHRTIANEV</sequence>
<accession>A0ACA9M7J1</accession>
<evidence type="ECO:0000313" key="1">
    <source>
        <dbReference type="EMBL" id="CAG8569169.1"/>
    </source>
</evidence>
<gene>
    <name evidence="1" type="ORF">ACOLOM_LOCUS5535</name>
</gene>
<proteinExistence type="predicted"/>
<organism evidence="1 2">
    <name type="scientific">Acaulospora colombiana</name>
    <dbReference type="NCBI Taxonomy" id="27376"/>
    <lineage>
        <taxon>Eukaryota</taxon>
        <taxon>Fungi</taxon>
        <taxon>Fungi incertae sedis</taxon>
        <taxon>Mucoromycota</taxon>
        <taxon>Glomeromycotina</taxon>
        <taxon>Glomeromycetes</taxon>
        <taxon>Diversisporales</taxon>
        <taxon>Acaulosporaceae</taxon>
        <taxon>Acaulospora</taxon>
    </lineage>
</organism>
<reference evidence="1" key="1">
    <citation type="submission" date="2021-06" db="EMBL/GenBank/DDBJ databases">
        <authorList>
            <person name="Kallberg Y."/>
            <person name="Tangrot J."/>
            <person name="Rosling A."/>
        </authorList>
    </citation>
    <scope>NUCLEOTIDE SEQUENCE</scope>
    <source>
        <strain evidence="1">CL356</strain>
    </source>
</reference>
<keyword evidence="2" id="KW-1185">Reference proteome</keyword>
<dbReference type="EMBL" id="CAJVPT010010314">
    <property type="protein sequence ID" value="CAG8569169.1"/>
    <property type="molecule type" value="Genomic_DNA"/>
</dbReference>
<comment type="caution">
    <text evidence="1">The sequence shown here is derived from an EMBL/GenBank/DDBJ whole genome shotgun (WGS) entry which is preliminary data.</text>
</comment>
<evidence type="ECO:0000313" key="2">
    <source>
        <dbReference type="Proteomes" id="UP000789525"/>
    </source>
</evidence>